<protein>
    <submittedName>
        <fullName evidence="6">ABC transporter substrate-binding protein</fullName>
    </submittedName>
</protein>
<evidence type="ECO:0000256" key="2">
    <source>
        <dbReference type="ARBA" id="ARBA00005695"/>
    </source>
</evidence>
<dbReference type="InterPro" id="IPR039424">
    <property type="entry name" value="SBP_5"/>
</dbReference>
<evidence type="ECO:0000256" key="1">
    <source>
        <dbReference type="ARBA" id="ARBA00004418"/>
    </source>
</evidence>
<dbReference type="GO" id="GO:0030288">
    <property type="term" value="C:outer membrane-bounded periplasmic space"/>
    <property type="evidence" value="ECO:0007669"/>
    <property type="project" value="UniProtKB-ARBA"/>
</dbReference>
<evidence type="ECO:0000256" key="4">
    <source>
        <dbReference type="ARBA" id="ARBA00022729"/>
    </source>
</evidence>
<dbReference type="PROSITE" id="PS51318">
    <property type="entry name" value="TAT"/>
    <property type="match status" value="1"/>
</dbReference>
<dbReference type="AlphaFoldDB" id="A0A9E8CNF0"/>
<proteinExistence type="inferred from homology"/>
<comment type="subcellular location">
    <subcellularLocation>
        <location evidence="1">Periplasm</location>
    </subcellularLocation>
</comment>
<dbReference type="Gene3D" id="3.10.105.10">
    <property type="entry name" value="Dipeptide-binding Protein, Domain 3"/>
    <property type="match status" value="1"/>
</dbReference>
<dbReference type="GO" id="GO:0043190">
    <property type="term" value="C:ATP-binding cassette (ABC) transporter complex"/>
    <property type="evidence" value="ECO:0007669"/>
    <property type="project" value="InterPro"/>
</dbReference>
<dbReference type="PANTHER" id="PTHR30290">
    <property type="entry name" value="PERIPLASMIC BINDING COMPONENT OF ABC TRANSPORTER"/>
    <property type="match status" value="1"/>
</dbReference>
<dbReference type="GO" id="GO:1904680">
    <property type="term" value="F:peptide transmembrane transporter activity"/>
    <property type="evidence" value="ECO:0007669"/>
    <property type="project" value="TreeGrafter"/>
</dbReference>
<comment type="similarity">
    <text evidence="2">Belongs to the bacterial solute-binding protein 5 family.</text>
</comment>
<dbReference type="GO" id="GO:0015833">
    <property type="term" value="P:peptide transport"/>
    <property type="evidence" value="ECO:0007669"/>
    <property type="project" value="TreeGrafter"/>
</dbReference>
<evidence type="ECO:0000259" key="5">
    <source>
        <dbReference type="Pfam" id="PF00496"/>
    </source>
</evidence>
<keyword evidence="4" id="KW-0732">Signal</keyword>
<dbReference type="Gene3D" id="3.40.190.10">
    <property type="entry name" value="Periplasmic binding protein-like II"/>
    <property type="match status" value="1"/>
</dbReference>
<feature type="domain" description="Solute-binding protein family 5" evidence="5">
    <location>
        <begin position="125"/>
        <end position="480"/>
    </location>
</feature>
<dbReference type="SUPFAM" id="SSF53850">
    <property type="entry name" value="Periplasmic binding protein-like II"/>
    <property type="match status" value="1"/>
</dbReference>
<keyword evidence="3" id="KW-0813">Transport</keyword>
<evidence type="ECO:0000313" key="6">
    <source>
        <dbReference type="EMBL" id="UZF89140.1"/>
    </source>
</evidence>
<dbReference type="InterPro" id="IPR000914">
    <property type="entry name" value="SBP_5_dom"/>
</dbReference>
<accession>A0A9E8CNF0</accession>
<dbReference type="EMBL" id="CP102774">
    <property type="protein sequence ID" value="UZF89140.1"/>
    <property type="molecule type" value="Genomic_DNA"/>
</dbReference>
<dbReference type="CDD" id="cd00995">
    <property type="entry name" value="PBP2_NikA_DppA_OppA_like"/>
    <property type="match status" value="1"/>
</dbReference>
<dbReference type="InterPro" id="IPR030678">
    <property type="entry name" value="Peptide/Ni-bd"/>
</dbReference>
<gene>
    <name evidence="6" type="ORF">NWE54_10290</name>
</gene>
<organism evidence="6">
    <name type="scientific">Bosea sp. NBC_00436</name>
    <dbReference type="NCBI Taxonomy" id="2969620"/>
    <lineage>
        <taxon>Bacteria</taxon>
        <taxon>Pseudomonadati</taxon>
        <taxon>Pseudomonadota</taxon>
        <taxon>Alphaproteobacteria</taxon>
        <taxon>Hyphomicrobiales</taxon>
        <taxon>Boseaceae</taxon>
        <taxon>Bosea</taxon>
    </lineage>
</organism>
<dbReference type="Pfam" id="PF00496">
    <property type="entry name" value="SBP_bac_5"/>
    <property type="match status" value="1"/>
</dbReference>
<evidence type="ECO:0000256" key="3">
    <source>
        <dbReference type="ARBA" id="ARBA00022448"/>
    </source>
</evidence>
<sequence>MTGSAAKAGSRFALKRPGSAGKLMLGGSFVTTPPLPMADETDVAAEGLRRRSLLQLLTVGGAALAAPGLWSSLAQAQAPVAGGTLTIGADADPIGLDPVTVNAFSSYDFTSLLYTGLLRWNAQMKVEPDLAVGFEQPDPKTYVFKLRQGVKFHNGKDFSAADVKHTFDRIMNPATGSRLKALYSSVESVTVVDPFTVKFQLNATDAAFLSNLASNPNGAIVPVGVENLVTQPVGTGPFAFEAYQPNQQFSLTRFDGYYEKGEPYLAKVVFKFYKDQATLTSALRSRAIDMTWVKDPKVATAIARASQSFVSAPGQTSRTFPIWLNMKAKPLNDVKVRRALSLATDRKACLDTVLGGAGKVGAMIPESQVGGYDGASELPYYKHDPAAAKALLAEAGYPNGIDLGDYIVVAANPLDVACAQILQQQWQAAGITVKLVPMETAPLLAKWASGDWPTLLSVALSWTPDPDGIFQYITSTSGYGKAMGSNDPELDRMIAEARSELDVPKRAAKNQAIQKLIAENAYVIQIYQYPLRWEIWWNYVQGYVPLAANIRSFVRTTWLKK</sequence>
<dbReference type="PANTHER" id="PTHR30290:SF9">
    <property type="entry name" value="OLIGOPEPTIDE-BINDING PROTEIN APPA"/>
    <property type="match status" value="1"/>
</dbReference>
<dbReference type="PIRSF" id="PIRSF002741">
    <property type="entry name" value="MppA"/>
    <property type="match status" value="1"/>
</dbReference>
<dbReference type="InterPro" id="IPR006311">
    <property type="entry name" value="TAT_signal"/>
</dbReference>
<reference evidence="6" key="1">
    <citation type="submission" date="2022-08" db="EMBL/GenBank/DDBJ databases">
        <title>Complete Genome Sequences of 2 Bosea sp. soil isolates.</title>
        <authorList>
            <person name="Alvarez Arevalo M."/>
            <person name="Sterndorff E.B."/>
            <person name="Faurdal D."/>
            <person name="Joergensen T.S."/>
            <person name="Weber T."/>
        </authorList>
    </citation>
    <scope>NUCLEOTIDE SEQUENCE</scope>
    <source>
        <strain evidence="6">NBC_00436</strain>
    </source>
</reference>
<name>A0A9E8CNF0_9HYPH</name>